<keyword evidence="2" id="KW-1003">Cell membrane</keyword>
<comment type="subcellular location">
    <subcellularLocation>
        <location evidence="1">Cell membrane</location>
        <topology evidence="1">Multi-pass membrane protein</topology>
    </subcellularLocation>
</comment>
<keyword evidence="3 6" id="KW-0812">Transmembrane</keyword>
<keyword evidence="8" id="KW-1185">Reference proteome</keyword>
<evidence type="ECO:0000256" key="6">
    <source>
        <dbReference type="SAM" id="Phobius"/>
    </source>
</evidence>
<dbReference type="eggNOG" id="COG1959">
    <property type="taxonomic scope" value="Bacteria"/>
</dbReference>
<dbReference type="PANTHER" id="PTHR30213">
    <property type="entry name" value="INNER MEMBRANE PROTEIN YHJD"/>
    <property type="match status" value="1"/>
</dbReference>
<dbReference type="InterPro" id="IPR017039">
    <property type="entry name" value="Virul_fac_BrkB"/>
</dbReference>
<dbReference type="Pfam" id="PF03631">
    <property type="entry name" value="Virul_fac_BrkB"/>
    <property type="match status" value="1"/>
</dbReference>
<dbReference type="Gene3D" id="1.10.10.10">
    <property type="entry name" value="Winged helix-like DNA-binding domain superfamily/Winged helix DNA-binding domain"/>
    <property type="match status" value="1"/>
</dbReference>
<dbReference type="NCBIfam" id="TIGR00765">
    <property type="entry name" value="yihY_not_rbn"/>
    <property type="match status" value="1"/>
</dbReference>
<dbReference type="RefSeq" id="WP_043749243.1">
    <property type="nucleotide sequence ID" value="NZ_AONC01000009.1"/>
</dbReference>
<dbReference type="PANTHER" id="PTHR30213:SF0">
    <property type="entry name" value="UPF0761 MEMBRANE PROTEIN YIHY"/>
    <property type="match status" value="1"/>
</dbReference>
<comment type="caution">
    <text evidence="7">The sequence shown here is derived from an EMBL/GenBank/DDBJ whole genome shotgun (WGS) entry which is preliminary data.</text>
</comment>
<dbReference type="PATRIC" id="fig|1249627.3.peg.617"/>
<evidence type="ECO:0000256" key="3">
    <source>
        <dbReference type="ARBA" id="ARBA00022692"/>
    </source>
</evidence>
<dbReference type="InterPro" id="IPR036388">
    <property type="entry name" value="WH-like_DNA-bd_sf"/>
</dbReference>
<dbReference type="AlphaFoldDB" id="W9VAB4"/>
<proteinExistence type="predicted"/>
<evidence type="ECO:0000256" key="5">
    <source>
        <dbReference type="ARBA" id="ARBA00023136"/>
    </source>
</evidence>
<keyword evidence="4 6" id="KW-1133">Transmembrane helix</keyword>
<keyword evidence="5 6" id="KW-0472">Membrane</keyword>
<feature type="transmembrane region" description="Helical" evidence="6">
    <location>
        <begin position="268"/>
        <end position="294"/>
    </location>
</feature>
<organism evidence="7 8">
    <name type="scientific">Imhoffiella purpurea</name>
    <dbReference type="NCBI Taxonomy" id="1249627"/>
    <lineage>
        <taxon>Bacteria</taxon>
        <taxon>Pseudomonadati</taxon>
        <taxon>Pseudomonadota</taxon>
        <taxon>Gammaproteobacteria</taxon>
        <taxon>Chromatiales</taxon>
        <taxon>Chromatiaceae</taxon>
        <taxon>Imhoffiella</taxon>
    </lineage>
</organism>
<dbReference type="eggNOG" id="COG1295">
    <property type="taxonomic scope" value="Bacteria"/>
</dbReference>
<protein>
    <submittedName>
        <fullName evidence="7">Ribonuclease BN</fullName>
    </submittedName>
</protein>
<sequence>MKTDSSLSERLESVLWKQPLDALPGWKVRLVWSGRLLYALARDMTQSNLSLHAMSLVYTTLLSLVPLLAVSFSVLKGFGVHNQLEPLLGNALAPLGENGREITTRIIGFVDKMQVGVLGSVGLAMLLYTVVSLIQKIEQAFNYAWRVTNVRPLTQRFTQYLSLLTLGPVLFFGAVGLSASLGNSHFVQSVMHIAPMGALMETLSLLAPYVMITLTFAFVYLFVPNTRVHPASAMLGALIAGLLWETAGSIFGNVMAGSTQYTAVYSSLAILILFMIWVYLGWLILLLGASIAFYHQHPEHLTARDRDARLSNRVRERMALSVAVSIAERFLEGGPPLNEETLAKRLQIPRNLVGCILGMLRKTDIILPTLPEDPPCYVLARAPESIGVKDLLDAIRAFEETNGGYRAEARNTSVREIESRIDAALAESLKGVTLRELATREIPAPPASTHP</sequence>
<evidence type="ECO:0000256" key="4">
    <source>
        <dbReference type="ARBA" id="ARBA00022989"/>
    </source>
</evidence>
<evidence type="ECO:0000256" key="2">
    <source>
        <dbReference type="ARBA" id="ARBA00022475"/>
    </source>
</evidence>
<feature type="transmembrane region" description="Helical" evidence="6">
    <location>
        <begin position="160"/>
        <end position="182"/>
    </location>
</feature>
<reference evidence="7 8" key="1">
    <citation type="submission" date="2012-11" db="EMBL/GenBank/DDBJ databases">
        <title>Genome assembly of Thiorhodococcus sp. AK35.</title>
        <authorList>
            <person name="Nupur N."/>
            <person name="Khatri I."/>
            <person name="Subramanian S."/>
            <person name="Pinnaka A."/>
        </authorList>
    </citation>
    <scope>NUCLEOTIDE SEQUENCE [LARGE SCALE GENOMIC DNA]</scope>
    <source>
        <strain evidence="7 8">AK35</strain>
    </source>
</reference>
<evidence type="ECO:0000313" key="8">
    <source>
        <dbReference type="Proteomes" id="UP000019460"/>
    </source>
</evidence>
<feature type="transmembrane region" description="Helical" evidence="6">
    <location>
        <begin position="115"/>
        <end position="134"/>
    </location>
</feature>
<dbReference type="STRING" id="1249627.D779_4111"/>
<dbReference type="SUPFAM" id="SSF46785">
    <property type="entry name" value="Winged helix' DNA-binding domain"/>
    <property type="match status" value="1"/>
</dbReference>
<dbReference type="EMBL" id="AONC01000009">
    <property type="protein sequence ID" value="EXJ16558.1"/>
    <property type="molecule type" value="Genomic_DNA"/>
</dbReference>
<gene>
    <name evidence="7" type="ORF">D779_4111</name>
</gene>
<feature type="transmembrane region" description="Helical" evidence="6">
    <location>
        <begin position="56"/>
        <end position="75"/>
    </location>
</feature>
<dbReference type="OrthoDB" id="9808671at2"/>
<accession>W9VAB4</accession>
<dbReference type="Proteomes" id="UP000019460">
    <property type="component" value="Unassembled WGS sequence"/>
</dbReference>
<evidence type="ECO:0000313" key="7">
    <source>
        <dbReference type="EMBL" id="EXJ16558.1"/>
    </source>
</evidence>
<evidence type="ECO:0000256" key="1">
    <source>
        <dbReference type="ARBA" id="ARBA00004651"/>
    </source>
</evidence>
<dbReference type="GO" id="GO:0005886">
    <property type="term" value="C:plasma membrane"/>
    <property type="evidence" value="ECO:0007669"/>
    <property type="project" value="UniProtKB-SubCell"/>
</dbReference>
<name>W9VAB4_9GAMM</name>
<dbReference type="InterPro" id="IPR036390">
    <property type="entry name" value="WH_DNA-bd_sf"/>
</dbReference>
<feature type="transmembrane region" description="Helical" evidence="6">
    <location>
        <begin position="235"/>
        <end position="256"/>
    </location>
</feature>
<feature type="transmembrane region" description="Helical" evidence="6">
    <location>
        <begin position="202"/>
        <end position="223"/>
    </location>
</feature>